<comment type="caution">
    <text evidence="1">The sequence shown here is derived from an EMBL/GenBank/DDBJ whole genome shotgun (WGS) entry which is preliminary data.</text>
</comment>
<dbReference type="AlphaFoldDB" id="A0A0G8EDB0"/>
<name>A0A0G8EDB0_BACCE</name>
<protein>
    <submittedName>
        <fullName evidence="1">Uncharacterized protein</fullName>
    </submittedName>
</protein>
<proteinExistence type="predicted"/>
<dbReference type="Proteomes" id="UP000035214">
    <property type="component" value="Unassembled WGS sequence"/>
</dbReference>
<gene>
    <name evidence="1" type="ORF">B4077_3189</name>
</gene>
<evidence type="ECO:0000313" key="2">
    <source>
        <dbReference type="Proteomes" id="UP000035214"/>
    </source>
</evidence>
<evidence type="ECO:0000313" key="1">
    <source>
        <dbReference type="EMBL" id="KLA22243.1"/>
    </source>
</evidence>
<sequence length="39" mass="4613">MITFFGIIIKEKLDALGIPVFVFEYYVFETIPIEFQLNN</sequence>
<dbReference type="EMBL" id="LCYI01000062">
    <property type="protein sequence ID" value="KLA22243.1"/>
    <property type="molecule type" value="Genomic_DNA"/>
</dbReference>
<reference evidence="1 2" key="1">
    <citation type="submission" date="2015-04" db="EMBL/GenBank/DDBJ databases">
        <title>Draft Genome Sequences of Eight Spore-Forming Food Isolates of Bacillus cereus Genome sequencing.</title>
        <authorList>
            <person name="Krawcyk A.O."/>
            <person name="de Jong A."/>
            <person name="Eijlander R.T."/>
            <person name="Berendsen E.M."/>
            <person name="Holsappel S."/>
            <person name="Wells-Bennik M."/>
            <person name="Kuipers O.P."/>
        </authorList>
    </citation>
    <scope>NUCLEOTIDE SEQUENCE [LARGE SCALE GENOMIC DNA]</scope>
    <source>
        <strain evidence="1 2">B4077</strain>
    </source>
</reference>
<organism evidence="1 2">
    <name type="scientific">Bacillus cereus</name>
    <dbReference type="NCBI Taxonomy" id="1396"/>
    <lineage>
        <taxon>Bacteria</taxon>
        <taxon>Bacillati</taxon>
        <taxon>Bacillota</taxon>
        <taxon>Bacilli</taxon>
        <taxon>Bacillales</taxon>
        <taxon>Bacillaceae</taxon>
        <taxon>Bacillus</taxon>
        <taxon>Bacillus cereus group</taxon>
    </lineage>
</organism>
<accession>A0A0G8EDB0</accession>